<sequence length="77" mass="8917">MAVATLQFGQSLYCTCRKMLYCVNECIITRFGPPKIIHTDEGRQFHCRLIDELGKNLNNTYLVPNHIVTMKMDLLKI</sequence>
<reference evidence="1 2" key="1">
    <citation type="submission" date="2016-04" db="EMBL/GenBank/DDBJ databases">
        <title>The genome of Intoshia linei affirms orthonectids as highly simplified spiralians.</title>
        <authorList>
            <person name="Mikhailov K.V."/>
            <person name="Slusarev G.S."/>
            <person name="Nikitin M.A."/>
            <person name="Logacheva M.D."/>
            <person name="Penin A."/>
            <person name="Aleoshin V."/>
            <person name="Panchin Y.V."/>
        </authorList>
    </citation>
    <scope>NUCLEOTIDE SEQUENCE [LARGE SCALE GENOMIC DNA]</scope>
    <source>
        <strain evidence="1">Intl2013</strain>
        <tissue evidence="1">Whole animal</tissue>
    </source>
</reference>
<evidence type="ECO:0008006" key="3">
    <source>
        <dbReference type="Google" id="ProtNLM"/>
    </source>
</evidence>
<protein>
    <recommendedName>
        <fullName evidence="3">Integrase catalytic domain-containing protein</fullName>
    </recommendedName>
</protein>
<accession>A0A177AS15</accession>
<keyword evidence="2" id="KW-1185">Reference proteome</keyword>
<dbReference type="AlphaFoldDB" id="A0A177AS15"/>
<dbReference type="Proteomes" id="UP000078046">
    <property type="component" value="Unassembled WGS sequence"/>
</dbReference>
<dbReference type="InterPro" id="IPR012337">
    <property type="entry name" value="RNaseH-like_sf"/>
</dbReference>
<evidence type="ECO:0000313" key="1">
    <source>
        <dbReference type="EMBL" id="OAF64181.1"/>
    </source>
</evidence>
<dbReference type="SUPFAM" id="SSF53098">
    <property type="entry name" value="Ribonuclease H-like"/>
    <property type="match status" value="1"/>
</dbReference>
<organism evidence="1 2">
    <name type="scientific">Intoshia linei</name>
    <dbReference type="NCBI Taxonomy" id="1819745"/>
    <lineage>
        <taxon>Eukaryota</taxon>
        <taxon>Metazoa</taxon>
        <taxon>Spiralia</taxon>
        <taxon>Lophotrochozoa</taxon>
        <taxon>Mesozoa</taxon>
        <taxon>Orthonectida</taxon>
        <taxon>Rhopaluridae</taxon>
        <taxon>Intoshia</taxon>
    </lineage>
</organism>
<comment type="caution">
    <text evidence="1">The sequence shown here is derived from an EMBL/GenBank/DDBJ whole genome shotgun (WGS) entry which is preliminary data.</text>
</comment>
<dbReference type="EMBL" id="LWCA01002050">
    <property type="protein sequence ID" value="OAF64181.1"/>
    <property type="molecule type" value="Genomic_DNA"/>
</dbReference>
<gene>
    <name evidence="1" type="ORF">A3Q56_08014</name>
</gene>
<dbReference type="OrthoDB" id="775972at2759"/>
<proteinExistence type="predicted"/>
<name>A0A177AS15_9BILA</name>
<evidence type="ECO:0000313" key="2">
    <source>
        <dbReference type="Proteomes" id="UP000078046"/>
    </source>
</evidence>